<accession>A0A9Q9SU66</accession>
<evidence type="ECO:0000313" key="1">
    <source>
        <dbReference type="EMBL" id="WAN69732.1"/>
    </source>
</evidence>
<protein>
    <submittedName>
        <fullName evidence="1">Uncharacterized protein</fullName>
    </submittedName>
</protein>
<dbReference type="Proteomes" id="UP000176944">
    <property type="component" value="Chromosome"/>
</dbReference>
<reference evidence="1" key="1">
    <citation type="journal article" date="2017" name="Proc. Natl. Acad. Sci. U.S.A.">
        <title>Comparative genomics uncovers the prolific and distinctive metabolic potential of the cyanobacterial genus Moorea.</title>
        <authorList>
            <person name="Leao T."/>
            <person name="Castelao G."/>
            <person name="Korobeynikov A."/>
            <person name="Monroe E.A."/>
            <person name="Podell S."/>
            <person name="Glukhov E."/>
            <person name="Allen E.E."/>
            <person name="Gerwick W.H."/>
            <person name="Gerwick L."/>
        </authorList>
    </citation>
    <scope>NUCLEOTIDE SEQUENCE</scope>
    <source>
        <strain evidence="1">JHB</strain>
    </source>
</reference>
<gene>
    <name evidence="1" type="ORF">BJP36_37205</name>
</gene>
<proteinExistence type="predicted"/>
<name>A0A9Q9SU66_MOOP1</name>
<sequence>MSGSQAPYSLLPTPCSNALEAIANYSGIFDAGFDVIPVKPSPLDTVGGNPIPLLI</sequence>
<organism evidence="1">
    <name type="scientific">Moorena producens (strain JHB)</name>
    <dbReference type="NCBI Taxonomy" id="1454205"/>
    <lineage>
        <taxon>Bacteria</taxon>
        <taxon>Bacillati</taxon>
        <taxon>Cyanobacteriota</taxon>
        <taxon>Cyanophyceae</taxon>
        <taxon>Coleofasciculales</taxon>
        <taxon>Coleofasciculaceae</taxon>
        <taxon>Moorena</taxon>
    </lineage>
</organism>
<reference evidence="1" key="2">
    <citation type="submission" date="2022-10" db="EMBL/GenBank/DDBJ databases">
        <authorList>
            <person name="Ngo T.-E."/>
        </authorList>
    </citation>
    <scope>NUCLEOTIDE SEQUENCE</scope>
    <source>
        <strain evidence="1">JHB</strain>
    </source>
</reference>
<dbReference type="EMBL" id="CP017708">
    <property type="protein sequence ID" value="WAN69732.1"/>
    <property type="molecule type" value="Genomic_DNA"/>
</dbReference>
<dbReference type="AlphaFoldDB" id="A0A9Q9SU66"/>